<keyword evidence="2" id="KW-0732">Signal</keyword>
<dbReference type="PROSITE" id="PS51670">
    <property type="entry name" value="SHKT"/>
    <property type="match status" value="1"/>
</dbReference>
<feature type="domain" description="ShKT" evidence="3">
    <location>
        <begin position="18"/>
        <end position="54"/>
    </location>
</feature>
<dbReference type="SMART" id="SM00254">
    <property type="entry name" value="ShKT"/>
    <property type="match status" value="2"/>
</dbReference>
<sequence length="108" mass="11769">MFRFVLYFAFLALCSAACVDKNADCPNKAWGCYVSDEGYLAWIRELCPKTCGVCTGTGGGYGSGNNGYGSSGECEDRTDVTCDQQFCSSIYITHAQKRMYCPATCKLC</sequence>
<organism evidence="4 5">
    <name type="scientific">Steinernema hermaphroditum</name>
    <dbReference type="NCBI Taxonomy" id="289476"/>
    <lineage>
        <taxon>Eukaryota</taxon>
        <taxon>Metazoa</taxon>
        <taxon>Ecdysozoa</taxon>
        <taxon>Nematoda</taxon>
        <taxon>Chromadorea</taxon>
        <taxon>Rhabditida</taxon>
        <taxon>Tylenchina</taxon>
        <taxon>Panagrolaimomorpha</taxon>
        <taxon>Strongyloidoidea</taxon>
        <taxon>Steinernematidae</taxon>
        <taxon>Steinernema</taxon>
    </lineage>
</organism>
<evidence type="ECO:0000256" key="1">
    <source>
        <dbReference type="PROSITE-ProRule" id="PRU01005"/>
    </source>
</evidence>
<feature type="signal peptide" evidence="2">
    <location>
        <begin position="1"/>
        <end position="16"/>
    </location>
</feature>
<evidence type="ECO:0000313" key="4">
    <source>
        <dbReference type="EMBL" id="KAK0419035.1"/>
    </source>
</evidence>
<comment type="caution">
    <text evidence="4">The sequence shown here is derived from an EMBL/GenBank/DDBJ whole genome shotgun (WGS) entry which is preliminary data.</text>
</comment>
<dbReference type="Proteomes" id="UP001175271">
    <property type="component" value="Unassembled WGS sequence"/>
</dbReference>
<protein>
    <recommendedName>
        <fullName evidence="3">ShKT domain-containing protein</fullName>
    </recommendedName>
</protein>
<dbReference type="PANTHER" id="PTHR21724:SF105">
    <property type="entry name" value="SHKT DOMAIN-CONTAINING PROTEIN"/>
    <property type="match status" value="1"/>
</dbReference>
<dbReference type="AlphaFoldDB" id="A0AA39I741"/>
<evidence type="ECO:0000313" key="5">
    <source>
        <dbReference type="Proteomes" id="UP001175271"/>
    </source>
</evidence>
<dbReference type="Gene3D" id="1.10.10.1870">
    <property type="entry name" value="ShTK domain-like"/>
    <property type="match status" value="1"/>
</dbReference>
<dbReference type="PANTHER" id="PTHR21724">
    <property type="entry name" value="SHKT DOMAIN-CONTAINING PROTEIN"/>
    <property type="match status" value="1"/>
</dbReference>
<reference evidence="4" key="1">
    <citation type="submission" date="2023-06" db="EMBL/GenBank/DDBJ databases">
        <title>Genomic analysis of the entomopathogenic nematode Steinernema hermaphroditum.</title>
        <authorList>
            <person name="Schwarz E.M."/>
            <person name="Heppert J.K."/>
            <person name="Baniya A."/>
            <person name="Schwartz H.T."/>
            <person name="Tan C.-H."/>
            <person name="Antoshechkin I."/>
            <person name="Sternberg P.W."/>
            <person name="Goodrich-Blair H."/>
            <person name="Dillman A.R."/>
        </authorList>
    </citation>
    <scope>NUCLEOTIDE SEQUENCE</scope>
    <source>
        <strain evidence="4">PS9179</strain>
        <tissue evidence="4">Whole animal</tissue>
    </source>
</reference>
<dbReference type="Pfam" id="PF01549">
    <property type="entry name" value="ShK"/>
    <property type="match status" value="2"/>
</dbReference>
<dbReference type="EMBL" id="JAUCMV010000002">
    <property type="protein sequence ID" value="KAK0419035.1"/>
    <property type="molecule type" value="Genomic_DNA"/>
</dbReference>
<feature type="chain" id="PRO_5041334546" description="ShKT domain-containing protein" evidence="2">
    <location>
        <begin position="17"/>
        <end position="108"/>
    </location>
</feature>
<name>A0AA39I741_9BILA</name>
<accession>A0AA39I741</accession>
<dbReference type="InterPro" id="IPR003582">
    <property type="entry name" value="ShKT_dom"/>
</dbReference>
<proteinExistence type="predicted"/>
<evidence type="ECO:0000256" key="2">
    <source>
        <dbReference type="SAM" id="SignalP"/>
    </source>
</evidence>
<keyword evidence="5" id="KW-1185">Reference proteome</keyword>
<evidence type="ECO:0000259" key="3">
    <source>
        <dbReference type="PROSITE" id="PS51670"/>
    </source>
</evidence>
<gene>
    <name evidence="4" type="ORF">QR680_013914</name>
</gene>
<comment type="caution">
    <text evidence="1">Lacks conserved residue(s) required for the propagation of feature annotation.</text>
</comment>